<keyword evidence="1" id="KW-1133">Transmembrane helix</keyword>
<proteinExistence type="predicted"/>
<dbReference type="Proteomes" id="UP001274830">
    <property type="component" value="Unassembled WGS sequence"/>
</dbReference>
<dbReference type="AlphaFoldDB" id="A0AAE0TP34"/>
<feature type="transmembrane region" description="Helical" evidence="1">
    <location>
        <begin position="40"/>
        <end position="61"/>
    </location>
</feature>
<protein>
    <submittedName>
        <fullName evidence="2">Uncharacterized protein</fullName>
    </submittedName>
</protein>
<keyword evidence="1" id="KW-0472">Membrane</keyword>
<accession>A0AAE0TP34</accession>
<sequence>MPAGSGNTAPTLTSITIFFFCWALFTFALRLYVKLPKRELWAVDDTVVALALLAALANLIATTHAVNHGYGAPWSALANLAVVEKVRHRSTIVRHGLDLTHYLQALYAAQLLYVVSMGGKEDLIDSWHQPC</sequence>
<keyword evidence="3" id="KW-1185">Reference proteome</keyword>
<feature type="transmembrane region" description="Helical" evidence="1">
    <location>
        <begin position="12"/>
        <end position="33"/>
    </location>
</feature>
<keyword evidence="1" id="KW-0812">Transmembrane</keyword>
<gene>
    <name evidence="2" type="ORF">LTR78_008929</name>
</gene>
<evidence type="ECO:0000313" key="3">
    <source>
        <dbReference type="Proteomes" id="UP001274830"/>
    </source>
</evidence>
<name>A0AAE0TP34_9PEZI</name>
<reference evidence="2" key="1">
    <citation type="submission" date="2023-07" db="EMBL/GenBank/DDBJ databases">
        <title>Black Yeasts Isolated from many extreme environments.</title>
        <authorList>
            <person name="Coleine C."/>
            <person name="Stajich J.E."/>
            <person name="Selbmann L."/>
        </authorList>
    </citation>
    <scope>NUCLEOTIDE SEQUENCE</scope>
    <source>
        <strain evidence="2">CCFEE 5485</strain>
    </source>
</reference>
<evidence type="ECO:0000256" key="1">
    <source>
        <dbReference type="SAM" id="Phobius"/>
    </source>
</evidence>
<comment type="caution">
    <text evidence="2">The sequence shown here is derived from an EMBL/GenBank/DDBJ whole genome shotgun (WGS) entry which is preliminary data.</text>
</comment>
<organism evidence="2 3">
    <name type="scientific">Recurvomyces mirabilis</name>
    <dbReference type="NCBI Taxonomy" id="574656"/>
    <lineage>
        <taxon>Eukaryota</taxon>
        <taxon>Fungi</taxon>
        <taxon>Dikarya</taxon>
        <taxon>Ascomycota</taxon>
        <taxon>Pezizomycotina</taxon>
        <taxon>Dothideomycetes</taxon>
        <taxon>Dothideomycetidae</taxon>
        <taxon>Mycosphaerellales</taxon>
        <taxon>Teratosphaeriaceae</taxon>
        <taxon>Recurvomyces</taxon>
    </lineage>
</organism>
<evidence type="ECO:0000313" key="2">
    <source>
        <dbReference type="EMBL" id="KAK3671128.1"/>
    </source>
</evidence>
<dbReference type="EMBL" id="JAUTXT010000046">
    <property type="protein sequence ID" value="KAK3671128.1"/>
    <property type="molecule type" value="Genomic_DNA"/>
</dbReference>